<evidence type="ECO:0000313" key="2">
    <source>
        <dbReference type="EMBL" id="ESR43315.1"/>
    </source>
</evidence>
<dbReference type="InParanoid" id="V4SWB1"/>
<dbReference type="Proteomes" id="UP000030687">
    <property type="component" value="Unassembled WGS sequence"/>
</dbReference>
<proteinExistence type="predicted"/>
<reference evidence="2 3" key="1">
    <citation type="submission" date="2013-10" db="EMBL/GenBank/DDBJ databases">
        <authorList>
            <consortium name="International Citrus Genome Consortium"/>
            <person name="Jenkins J."/>
            <person name="Schmutz J."/>
            <person name="Prochnik S."/>
            <person name="Rokhsar D."/>
            <person name="Gmitter F."/>
            <person name="Ollitrault P."/>
            <person name="Machado M."/>
            <person name="Talon M."/>
            <person name="Wincker P."/>
            <person name="Jaillon O."/>
            <person name="Morgante M."/>
        </authorList>
    </citation>
    <scope>NUCLEOTIDE SEQUENCE</scope>
    <source>
        <strain evidence="3">cv. Clemenules</strain>
    </source>
</reference>
<dbReference type="AlphaFoldDB" id="V4SWB1"/>
<feature type="region of interest" description="Disordered" evidence="1">
    <location>
        <begin position="1"/>
        <end position="28"/>
    </location>
</feature>
<protein>
    <submittedName>
        <fullName evidence="2">Uncharacterized protein</fullName>
    </submittedName>
</protein>
<dbReference type="KEGG" id="cic:CICLE_v10012900mg"/>
<accession>V4SWB1</accession>
<gene>
    <name evidence="2" type="ORF">CICLE_v10012900mg</name>
</gene>
<dbReference type="Gramene" id="ESR43315">
    <property type="protein sequence ID" value="ESR43315"/>
    <property type="gene ID" value="CICLE_v10012900mg"/>
</dbReference>
<sequence length="180" mass="20725">MKQYTTKVDEGEDGTERTRSGMHGPKPVSSLSLFPLAASQKPTHTKTSRFHFVKINLLFHSVTLKTFLETTRKTKIPSSFVLSNRLFLFTSMAAQFPSNLDNGEIYHFPSDIFFNDKIFSKCTPRHPLDHHHHHHHQLCRHQLSCIDDLAHHFTALSMLQRQTLAKPQTQIPHNFEVLSV</sequence>
<keyword evidence="3" id="KW-1185">Reference proteome</keyword>
<organism evidence="2 3">
    <name type="scientific">Citrus clementina</name>
    <name type="common">Clementine</name>
    <name type="synonym">Citrus deliciosa x Citrus sinensis</name>
    <dbReference type="NCBI Taxonomy" id="85681"/>
    <lineage>
        <taxon>Eukaryota</taxon>
        <taxon>Viridiplantae</taxon>
        <taxon>Streptophyta</taxon>
        <taxon>Embryophyta</taxon>
        <taxon>Tracheophyta</taxon>
        <taxon>Spermatophyta</taxon>
        <taxon>Magnoliopsida</taxon>
        <taxon>eudicotyledons</taxon>
        <taxon>Gunneridae</taxon>
        <taxon>Pentapetalae</taxon>
        <taxon>rosids</taxon>
        <taxon>malvids</taxon>
        <taxon>Sapindales</taxon>
        <taxon>Rutaceae</taxon>
        <taxon>Aurantioideae</taxon>
        <taxon>Citrus</taxon>
    </lineage>
</organism>
<dbReference type="EMBL" id="KI536861">
    <property type="protein sequence ID" value="ESR43315.1"/>
    <property type="molecule type" value="Genomic_DNA"/>
</dbReference>
<evidence type="ECO:0000313" key="3">
    <source>
        <dbReference type="Proteomes" id="UP000030687"/>
    </source>
</evidence>
<name>V4SWB1_CITCL</name>
<evidence type="ECO:0000256" key="1">
    <source>
        <dbReference type="SAM" id="MobiDB-lite"/>
    </source>
</evidence>